<comment type="caution">
    <text evidence="1">The sequence shown here is derived from an EMBL/GenBank/DDBJ whole genome shotgun (WGS) entry which is preliminary data.</text>
</comment>
<keyword evidence="2" id="KW-1185">Reference proteome</keyword>
<reference evidence="1 2" key="1">
    <citation type="journal article" date="2020" name="Cell">
        <title>Large-Scale Comparative Analyses of Tick Genomes Elucidate Their Genetic Diversity and Vector Capacities.</title>
        <authorList>
            <consortium name="Tick Genome and Microbiome Consortium (TIGMIC)"/>
            <person name="Jia N."/>
            <person name="Wang J."/>
            <person name="Shi W."/>
            <person name="Du L."/>
            <person name="Sun Y."/>
            <person name="Zhan W."/>
            <person name="Jiang J.F."/>
            <person name="Wang Q."/>
            <person name="Zhang B."/>
            <person name="Ji P."/>
            <person name="Bell-Sakyi L."/>
            <person name="Cui X.M."/>
            <person name="Yuan T.T."/>
            <person name="Jiang B.G."/>
            <person name="Yang W.F."/>
            <person name="Lam T.T."/>
            <person name="Chang Q.C."/>
            <person name="Ding S.J."/>
            <person name="Wang X.J."/>
            <person name="Zhu J.G."/>
            <person name="Ruan X.D."/>
            <person name="Zhao L."/>
            <person name="Wei J.T."/>
            <person name="Ye R.Z."/>
            <person name="Que T.C."/>
            <person name="Du C.H."/>
            <person name="Zhou Y.H."/>
            <person name="Cheng J.X."/>
            <person name="Dai P.F."/>
            <person name="Guo W.B."/>
            <person name="Han X.H."/>
            <person name="Huang E.J."/>
            <person name="Li L.F."/>
            <person name="Wei W."/>
            <person name="Gao Y.C."/>
            <person name="Liu J.Z."/>
            <person name="Shao H.Z."/>
            <person name="Wang X."/>
            <person name="Wang C.C."/>
            <person name="Yang T.C."/>
            <person name="Huo Q.B."/>
            <person name="Li W."/>
            <person name="Chen H.Y."/>
            <person name="Chen S.E."/>
            <person name="Zhou L.G."/>
            <person name="Ni X.B."/>
            <person name="Tian J.H."/>
            <person name="Sheng Y."/>
            <person name="Liu T."/>
            <person name="Pan Y.S."/>
            <person name="Xia L.Y."/>
            <person name="Li J."/>
            <person name="Zhao F."/>
            <person name="Cao W.C."/>
        </authorList>
    </citation>
    <scope>NUCLEOTIDE SEQUENCE [LARGE SCALE GENOMIC DNA]</scope>
    <source>
        <strain evidence="1">Iper-2018</strain>
    </source>
</reference>
<dbReference type="EMBL" id="JABSTQ010002121">
    <property type="protein sequence ID" value="KAG0444369.1"/>
    <property type="molecule type" value="Genomic_DNA"/>
</dbReference>
<organism evidence="1 2">
    <name type="scientific">Ixodes persulcatus</name>
    <name type="common">Taiga tick</name>
    <dbReference type="NCBI Taxonomy" id="34615"/>
    <lineage>
        <taxon>Eukaryota</taxon>
        <taxon>Metazoa</taxon>
        <taxon>Ecdysozoa</taxon>
        <taxon>Arthropoda</taxon>
        <taxon>Chelicerata</taxon>
        <taxon>Arachnida</taxon>
        <taxon>Acari</taxon>
        <taxon>Parasitiformes</taxon>
        <taxon>Ixodida</taxon>
        <taxon>Ixodoidea</taxon>
        <taxon>Ixodidae</taxon>
        <taxon>Ixodinae</taxon>
        <taxon>Ixodes</taxon>
    </lineage>
</organism>
<evidence type="ECO:0000313" key="2">
    <source>
        <dbReference type="Proteomes" id="UP000805193"/>
    </source>
</evidence>
<name>A0AC60QXF7_IXOPE</name>
<proteinExistence type="predicted"/>
<evidence type="ECO:0000313" key="1">
    <source>
        <dbReference type="EMBL" id="KAG0444369.1"/>
    </source>
</evidence>
<protein>
    <submittedName>
        <fullName evidence="1">Uncharacterized protein</fullName>
    </submittedName>
</protein>
<accession>A0AC60QXF7</accession>
<dbReference type="Proteomes" id="UP000805193">
    <property type="component" value="Unassembled WGS sequence"/>
</dbReference>
<gene>
    <name evidence="1" type="ORF">HPB47_013871</name>
</gene>
<sequence length="158" mass="17501">MIPKPGKKPQLDAFRSISLRSCVGKLMEHVILKRLHKHIEGGELFPHTMIGFRPHLLLKTSNLDTRSVLGLDSTKAFDTIKHEVVLDNLEKLGVGKRTYHYIQGLLNERTAKISIGGVESNDVRLGGRGTPQGSVLSPYVFNVAIIGLLKKLEKIEGL</sequence>